<evidence type="ECO:0000256" key="1">
    <source>
        <dbReference type="SAM" id="MobiDB-lite"/>
    </source>
</evidence>
<dbReference type="AlphaFoldDB" id="A0A1A8XHA3"/>
<evidence type="ECO:0000313" key="2">
    <source>
        <dbReference type="EMBL" id="SBT03752.1"/>
    </source>
</evidence>
<gene>
    <name evidence="2" type="ORF">ACCAA_1120008</name>
</gene>
<organism evidence="2 3">
    <name type="scientific">Candidatus Accumulibacter aalborgensis</name>
    <dbReference type="NCBI Taxonomy" id="1860102"/>
    <lineage>
        <taxon>Bacteria</taxon>
        <taxon>Pseudomonadati</taxon>
        <taxon>Pseudomonadota</taxon>
        <taxon>Betaproteobacteria</taxon>
        <taxon>Candidatus Accumulibacter</taxon>
    </lineage>
</organism>
<dbReference type="Proteomes" id="UP000199169">
    <property type="component" value="Unassembled WGS sequence"/>
</dbReference>
<feature type="region of interest" description="Disordered" evidence="1">
    <location>
        <begin position="361"/>
        <end position="387"/>
    </location>
</feature>
<feature type="compositionally biased region" description="Polar residues" evidence="1">
    <location>
        <begin position="378"/>
        <end position="387"/>
    </location>
</feature>
<keyword evidence="3" id="KW-1185">Reference proteome</keyword>
<dbReference type="STRING" id="1860102.ACCAA_1120008"/>
<proteinExistence type="predicted"/>
<accession>A0A1A8XHA3</accession>
<evidence type="ECO:0000313" key="3">
    <source>
        <dbReference type="Proteomes" id="UP000199169"/>
    </source>
</evidence>
<name>A0A1A8XHA3_9PROT</name>
<protein>
    <submittedName>
        <fullName evidence="2">Uncharacterized protein</fullName>
    </submittedName>
</protein>
<feature type="compositionally biased region" description="Basic and acidic residues" evidence="1">
    <location>
        <begin position="361"/>
        <end position="372"/>
    </location>
</feature>
<reference evidence="2 3" key="1">
    <citation type="submission" date="2016-06" db="EMBL/GenBank/DDBJ databases">
        <authorList>
            <person name="Kjaerup R.B."/>
            <person name="Dalgaard T.S."/>
            <person name="Juul-Madsen H.R."/>
        </authorList>
    </citation>
    <scope>NUCLEOTIDE SEQUENCE [LARGE SCALE GENOMIC DNA]</scope>
    <source>
        <strain evidence="2">3</strain>
    </source>
</reference>
<dbReference type="EMBL" id="FLQX01000016">
    <property type="protein sequence ID" value="SBT03752.1"/>
    <property type="molecule type" value="Genomic_DNA"/>
</dbReference>
<sequence>MQEPFGVDLLCFARSHHLGQSTIDNFLERRVILAQHAAVRFERLRRADDDPVAGFLGFGHFAVEQGVIHHEGNSSAGFQGQERFTVVLRADDVHLHLLFFVHLAQQAFGSGPGGGHHILAGEIRKIVDPGRRLGHQTSSDDEDGIRETDLLLSLNVVGRRTTFEVDRAILDQRDAIRRGDRHQLDVELGEFQFSLDGIDRLEHHFLRVADDLLLVIIIRERDRRLAMPQGNDSRLLDLLQGTGQLLRQNRRRRQGGGQHGSQGYALAILDHCVSSSSVRRMAGRLPDRAIVARLAPRAKHDPVIKRYSIDSTGMPSAFLSFRDRELYGLDRLDGCFGHPAYSDTAHAVQFRELPEFLESPDTTHRARHDACRHPLQHPPQQSRSASL</sequence>